<keyword evidence="4 5" id="KW-0694">RNA-binding</keyword>
<dbReference type="SUPFAM" id="SSF109604">
    <property type="entry name" value="HD-domain/PDEase-like"/>
    <property type="match status" value="1"/>
</dbReference>
<dbReference type="PROSITE" id="PS51831">
    <property type="entry name" value="HD"/>
    <property type="match status" value="1"/>
</dbReference>
<dbReference type="InterPro" id="IPR022711">
    <property type="entry name" value="RNase_Y_N"/>
</dbReference>
<dbReference type="InterPro" id="IPR036612">
    <property type="entry name" value="KH_dom_type_1_sf"/>
</dbReference>
<feature type="domain" description="HD" evidence="8">
    <location>
        <begin position="340"/>
        <end position="433"/>
    </location>
</feature>
<evidence type="ECO:0000256" key="7">
    <source>
        <dbReference type="SAM" id="Coils"/>
    </source>
</evidence>
<dbReference type="InterPro" id="IPR006674">
    <property type="entry name" value="HD_domain"/>
</dbReference>
<dbReference type="Proteomes" id="UP000002020">
    <property type="component" value="Chromosome"/>
</dbReference>
<dbReference type="Gene3D" id="1.10.3210.10">
    <property type="entry name" value="Hypothetical protein af1432"/>
    <property type="match status" value="1"/>
</dbReference>
<keyword evidence="7" id="KW-0175">Coiled coil</keyword>
<dbReference type="GO" id="GO:0003723">
    <property type="term" value="F:RNA binding"/>
    <property type="evidence" value="ECO:0007669"/>
    <property type="project" value="UniProtKB-UniRule"/>
</dbReference>
<dbReference type="PANTHER" id="PTHR12826:SF15">
    <property type="entry name" value="RIBONUCLEASE Y"/>
    <property type="match status" value="1"/>
</dbReference>
<dbReference type="KEGG" id="pml:ATP_00127"/>
<dbReference type="AlphaFoldDB" id="B3R0F0"/>
<dbReference type="SUPFAM" id="SSF54791">
    <property type="entry name" value="Eukaryotic type KH-domain (KH-domain type I)"/>
    <property type="match status" value="1"/>
</dbReference>
<keyword evidence="1 5" id="KW-0540">Nuclease</keyword>
<organism evidence="10">
    <name type="scientific">Phytoplasma mali (strain AT)</name>
    <dbReference type="NCBI Taxonomy" id="482235"/>
    <lineage>
        <taxon>Bacteria</taxon>
        <taxon>Bacillati</taxon>
        <taxon>Mycoplasmatota</taxon>
        <taxon>Mollicutes</taxon>
        <taxon>Acholeplasmatales</taxon>
        <taxon>Acholeplasmataceae</taxon>
        <taxon>Candidatus Phytoplasma</taxon>
        <taxon>16SrX (Apple proliferation group)</taxon>
    </lineage>
</organism>
<evidence type="ECO:0000313" key="10">
    <source>
        <dbReference type="Proteomes" id="UP000002020"/>
    </source>
</evidence>
<dbReference type="eggNOG" id="COG1418">
    <property type="taxonomic scope" value="Bacteria"/>
</dbReference>
<sequence>MLTRDNNTFFALILFLMFFLGICTGIFVYVFLNKKKISKIFKEIKDYKDNQLLEVQKQKKEILTEAKREIYFLKKELEFDLIEKRRVVIDLENKIIFREELLSNRTEYLNRKEKEIKIKEKNINDIKDNLEKLEKNIQDIILKQKIKLESIALLTEKEAYKIIIEKTKISVNKDIKIHFKDKYEQIQNNFQQKTKMLLCSAMQKYAYDVTNEYNVNIIHITDDKMKGHIIGKDGRNIKVLESLTGVDFIINEVPNIILLSCFNPIRREIAKRTLEILISDGRIHPNRIEKIIDNVTSELNNFIIEQGESAVFTTNIGELEPELLFLLGQLYFRNSYGQNVLKHSIEVAFLSGKLASEIGEDELLARRAGLLHDIGKALDHENEGSHVEIGINLANKYNESQEVIDAIASHHEDKKPDTIIAILVMIADTLSAARPGARKESVEKYVKRLTQLENIANNVEGVEKSYAIQAGREIRVIVKSEQVDDFNTFMIAQLIKKKIKENLVYKGIIKVTVIREIRVIEKFKL</sequence>
<proteinExistence type="inferred from homology"/>
<protein>
    <recommendedName>
        <fullName evidence="5 6">Ribonuclease Y</fullName>
        <shortName evidence="5">RNase Y</shortName>
        <ecNumber evidence="5 6">3.1.-.-</ecNumber>
    </recommendedName>
</protein>
<dbReference type="GO" id="GO:0004521">
    <property type="term" value="F:RNA endonuclease activity"/>
    <property type="evidence" value="ECO:0007669"/>
    <property type="project" value="UniProtKB-UniRule"/>
</dbReference>
<dbReference type="InterPro" id="IPR017705">
    <property type="entry name" value="Ribonuclease_Y"/>
</dbReference>
<comment type="function">
    <text evidence="5">Endoribonuclease that initiates mRNA decay.</text>
</comment>
<keyword evidence="5" id="KW-1003">Cell membrane</keyword>
<keyword evidence="10" id="KW-1185">Reference proteome</keyword>
<comment type="similarity">
    <text evidence="5">Belongs to the RNase Y family.</text>
</comment>
<dbReference type="CDD" id="cd22431">
    <property type="entry name" value="KH-I_RNaseY"/>
    <property type="match status" value="1"/>
</dbReference>
<dbReference type="Pfam" id="PF12072">
    <property type="entry name" value="RNase_Y_N"/>
    <property type="match status" value="1"/>
</dbReference>
<evidence type="ECO:0000259" key="8">
    <source>
        <dbReference type="PROSITE" id="PS51831"/>
    </source>
</evidence>
<dbReference type="CDD" id="cd00077">
    <property type="entry name" value="HDc"/>
    <property type="match status" value="1"/>
</dbReference>
<dbReference type="GO" id="GO:0006402">
    <property type="term" value="P:mRNA catabolic process"/>
    <property type="evidence" value="ECO:0007669"/>
    <property type="project" value="UniProtKB-UniRule"/>
</dbReference>
<dbReference type="PANTHER" id="PTHR12826">
    <property type="entry name" value="RIBONUCLEASE Y"/>
    <property type="match status" value="1"/>
</dbReference>
<feature type="transmembrane region" description="Helical" evidence="5">
    <location>
        <begin position="12"/>
        <end position="32"/>
    </location>
</feature>
<name>B3R0F0_PHYMT</name>
<dbReference type="EC" id="3.1.-.-" evidence="5 6"/>
<dbReference type="NCBIfam" id="TIGR00277">
    <property type="entry name" value="HDIG"/>
    <property type="match status" value="1"/>
</dbReference>
<keyword evidence="5" id="KW-0812">Transmembrane</keyword>
<evidence type="ECO:0000256" key="1">
    <source>
        <dbReference type="ARBA" id="ARBA00022722"/>
    </source>
</evidence>
<dbReference type="SMART" id="SM00322">
    <property type="entry name" value="KH"/>
    <property type="match status" value="1"/>
</dbReference>
<evidence type="ECO:0000313" key="9">
    <source>
        <dbReference type="EMBL" id="CAP18314.1"/>
    </source>
</evidence>
<gene>
    <name evidence="5" type="primary">rny</name>
    <name evidence="9" type="ordered locus">ATP_00127</name>
</gene>
<dbReference type="InterPro" id="IPR006675">
    <property type="entry name" value="HDIG_dom"/>
</dbReference>
<dbReference type="InterPro" id="IPR004087">
    <property type="entry name" value="KH_dom"/>
</dbReference>
<dbReference type="HOGENOM" id="CLU_028328_1_0_14"/>
<evidence type="ECO:0000256" key="4">
    <source>
        <dbReference type="ARBA" id="ARBA00022884"/>
    </source>
</evidence>
<dbReference type="EMBL" id="CU469464">
    <property type="protein sequence ID" value="CAP18314.1"/>
    <property type="molecule type" value="Genomic_DNA"/>
</dbReference>
<keyword evidence="2 5" id="KW-0255">Endonuclease</keyword>
<dbReference type="InterPro" id="IPR003607">
    <property type="entry name" value="HD/PDEase_dom"/>
</dbReference>
<reference evidence="9 10" key="1">
    <citation type="journal article" date="2008" name="BMC Genomics">
        <title>The linear chromosome of the plant-pathogenic mycoplasma 'Candidatus Phytoplasma mali'.</title>
        <authorList>
            <person name="Kube M."/>
            <person name="Schneider B."/>
            <person name="Kuhl H."/>
            <person name="Dandekar T."/>
            <person name="Heitmann K."/>
            <person name="Migdoll A.M."/>
            <person name="Reinhardt R."/>
            <person name="Seemueller E."/>
        </authorList>
    </citation>
    <scope>NUCLEOTIDE SEQUENCE [LARGE SCALE GENOMIC DNA]</scope>
    <source>
        <strain evidence="9 10">AT</strain>
    </source>
</reference>
<evidence type="ECO:0000256" key="6">
    <source>
        <dbReference type="NCBIfam" id="TIGR03319"/>
    </source>
</evidence>
<feature type="coiled-coil region" evidence="7">
    <location>
        <begin position="109"/>
        <end position="143"/>
    </location>
</feature>
<evidence type="ECO:0000256" key="2">
    <source>
        <dbReference type="ARBA" id="ARBA00022759"/>
    </source>
</evidence>
<dbReference type="HAMAP" id="MF_00335">
    <property type="entry name" value="RNase_Y"/>
    <property type="match status" value="1"/>
</dbReference>
<evidence type="ECO:0000256" key="3">
    <source>
        <dbReference type="ARBA" id="ARBA00022801"/>
    </source>
</evidence>
<dbReference type="STRING" id="37692.ATP_00127"/>
<keyword evidence="5" id="KW-1133">Transmembrane helix</keyword>
<dbReference type="GO" id="GO:0016787">
    <property type="term" value="F:hydrolase activity"/>
    <property type="evidence" value="ECO:0007669"/>
    <property type="project" value="UniProtKB-KW"/>
</dbReference>
<accession>B3R0F0</accession>
<dbReference type="SMART" id="SM00471">
    <property type="entry name" value="HDc"/>
    <property type="match status" value="1"/>
</dbReference>
<keyword evidence="5" id="KW-0472">Membrane</keyword>
<comment type="subcellular location">
    <subcellularLocation>
        <location evidence="5">Cell membrane</location>
        <topology evidence="5">Single-pass membrane protein</topology>
    </subcellularLocation>
</comment>
<keyword evidence="3 5" id="KW-0378">Hydrolase</keyword>
<dbReference type="Pfam" id="PF01966">
    <property type="entry name" value="HD"/>
    <property type="match status" value="1"/>
</dbReference>
<dbReference type="NCBIfam" id="TIGR03319">
    <property type="entry name" value="RNase_Y"/>
    <property type="match status" value="1"/>
</dbReference>
<evidence type="ECO:0000256" key="5">
    <source>
        <dbReference type="HAMAP-Rule" id="MF_00335"/>
    </source>
</evidence>
<dbReference type="GO" id="GO:0005886">
    <property type="term" value="C:plasma membrane"/>
    <property type="evidence" value="ECO:0007669"/>
    <property type="project" value="UniProtKB-SubCell"/>
</dbReference>